<gene>
    <name evidence="2" type="ORF">MRATA1EN1_LOCUS14812</name>
</gene>
<keyword evidence="3" id="KW-1185">Reference proteome</keyword>
<evidence type="ECO:0000313" key="2">
    <source>
        <dbReference type="EMBL" id="CAI9165850.1"/>
    </source>
</evidence>
<proteinExistence type="predicted"/>
<dbReference type="EMBL" id="OX459961">
    <property type="protein sequence ID" value="CAI9165850.1"/>
    <property type="molecule type" value="Genomic_DNA"/>
</dbReference>
<sequence>MEGEGKLTLCQGSRELRADTESPASPRKIPFHSRTHSSPPPGPEKTSPYLCGDLSLCSKWRVPPGVPGARLQPLPGEQPPPHSLTHVPGWGTCCVRAGGRGASRSQAGIFLAATRHRPVLGGQLPERRCSGRSGPAVICQERQASAFAHQAPAGCSQAEASGLFLEPGPSPDARIPAEISSGSN</sequence>
<name>A0ABN8YW70_RANTA</name>
<evidence type="ECO:0000313" key="3">
    <source>
        <dbReference type="Proteomes" id="UP001176941"/>
    </source>
</evidence>
<feature type="region of interest" description="Disordered" evidence="1">
    <location>
        <begin position="1"/>
        <end position="49"/>
    </location>
</feature>
<protein>
    <submittedName>
        <fullName evidence="2">Uncharacterized protein</fullName>
    </submittedName>
</protein>
<accession>A0ABN8YW70</accession>
<reference evidence="2" key="1">
    <citation type="submission" date="2023-04" db="EMBL/GenBank/DDBJ databases">
        <authorList>
            <consortium name="ELIXIR-Norway"/>
        </authorList>
    </citation>
    <scope>NUCLEOTIDE SEQUENCE [LARGE SCALE GENOMIC DNA]</scope>
</reference>
<evidence type="ECO:0000256" key="1">
    <source>
        <dbReference type="SAM" id="MobiDB-lite"/>
    </source>
</evidence>
<organism evidence="2 3">
    <name type="scientific">Rangifer tarandus platyrhynchus</name>
    <name type="common">Svalbard reindeer</name>
    <dbReference type="NCBI Taxonomy" id="3082113"/>
    <lineage>
        <taxon>Eukaryota</taxon>
        <taxon>Metazoa</taxon>
        <taxon>Chordata</taxon>
        <taxon>Craniata</taxon>
        <taxon>Vertebrata</taxon>
        <taxon>Euteleostomi</taxon>
        <taxon>Mammalia</taxon>
        <taxon>Eutheria</taxon>
        <taxon>Laurasiatheria</taxon>
        <taxon>Artiodactyla</taxon>
        <taxon>Ruminantia</taxon>
        <taxon>Pecora</taxon>
        <taxon>Cervidae</taxon>
        <taxon>Odocoileinae</taxon>
        <taxon>Rangifer</taxon>
    </lineage>
</organism>
<dbReference type="Proteomes" id="UP001176941">
    <property type="component" value="Chromosome 25"/>
</dbReference>